<reference evidence="3" key="2">
    <citation type="submission" date="2021-02" db="UniProtKB">
        <authorList>
            <consortium name="EnsemblMetazoa"/>
        </authorList>
    </citation>
    <scope>IDENTIFICATION</scope>
    <source>
        <strain evidence="3">JHB</strain>
    </source>
</reference>
<evidence type="ECO:0000313" key="4">
    <source>
        <dbReference type="Proteomes" id="UP000002320"/>
    </source>
</evidence>
<dbReference type="AlphaFoldDB" id="B0W3E7"/>
<reference evidence="2" key="1">
    <citation type="submission" date="2007-03" db="EMBL/GenBank/DDBJ databases">
        <title>Annotation of Culex pipiens quinquefasciatus.</title>
        <authorList>
            <consortium name="The Broad Institute Genome Sequencing Platform"/>
            <person name="Atkinson P.W."/>
            <person name="Hemingway J."/>
            <person name="Christensen B.M."/>
            <person name="Higgs S."/>
            <person name="Kodira C."/>
            <person name="Hannick L."/>
            <person name="Megy K."/>
            <person name="O'Leary S."/>
            <person name="Pearson M."/>
            <person name="Haas B.J."/>
            <person name="Mauceli E."/>
            <person name="Wortman J.R."/>
            <person name="Lee N.H."/>
            <person name="Guigo R."/>
            <person name="Stanke M."/>
            <person name="Alvarado L."/>
            <person name="Amedeo P."/>
            <person name="Antoine C.H."/>
            <person name="Arensburger P."/>
            <person name="Bidwell S.L."/>
            <person name="Crawford M."/>
            <person name="Camaro F."/>
            <person name="Devon K."/>
            <person name="Engels R."/>
            <person name="Hammond M."/>
            <person name="Howarth C."/>
            <person name="Koehrsen M."/>
            <person name="Lawson D."/>
            <person name="Montgomery P."/>
            <person name="Nene V."/>
            <person name="Nusbaum C."/>
            <person name="Puiu D."/>
            <person name="Romero-Severson J."/>
            <person name="Severson D.W."/>
            <person name="Shumway M."/>
            <person name="Sisk P."/>
            <person name="Stolte C."/>
            <person name="Zeng Q."/>
            <person name="Eisenstadt E."/>
            <person name="Fraser-Liggett C."/>
            <person name="Strausberg R."/>
            <person name="Galagan J."/>
            <person name="Birren B."/>
            <person name="Collins F.H."/>
        </authorList>
    </citation>
    <scope>NUCLEOTIDE SEQUENCE [LARGE SCALE GENOMIC DNA]</scope>
    <source>
        <strain evidence="2">JHB</strain>
    </source>
</reference>
<sequence>MSSGTSRGPDRFVSPNARLQKKAICVNTSNNNNNRKHQTR</sequence>
<accession>B0W3E7</accession>
<dbReference type="InParanoid" id="B0W3E7"/>
<dbReference type="EnsemblMetazoa" id="CPIJ001691-RA">
    <property type="protein sequence ID" value="CPIJ001691-PA"/>
    <property type="gene ID" value="CPIJ001691"/>
</dbReference>
<dbReference type="VEuPathDB" id="VectorBase:CPIJ001691"/>
<name>B0W3E7_CULQU</name>
<evidence type="ECO:0000256" key="1">
    <source>
        <dbReference type="SAM" id="MobiDB-lite"/>
    </source>
</evidence>
<dbReference type="KEGG" id="cqu:CpipJ_CPIJ001691"/>
<proteinExistence type="predicted"/>
<protein>
    <submittedName>
        <fullName evidence="2 3">Uncharacterized protein</fullName>
    </submittedName>
</protein>
<evidence type="ECO:0000313" key="3">
    <source>
        <dbReference type="EnsemblMetazoa" id="CPIJ001691-PA"/>
    </source>
</evidence>
<evidence type="ECO:0000313" key="2">
    <source>
        <dbReference type="EMBL" id="EDS31290.1"/>
    </source>
</evidence>
<dbReference type="HOGENOM" id="CLU_3299897_0_0_1"/>
<dbReference type="Proteomes" id="UP000002320">
    <property type="component" value="Unassembled WGS sequence"/>
</dbReference>
<dbReference type="EMBL" id="DS231831">
    <property type="protein sequence ID" value="EDS31290.1"/>
    <property type="molecule type" value="Genomic_DNA"/>
</dbReference>
<organism>
    <name type="scientific">Culex quinquefasciatus</name>
    <name type="common">Southern house mosquito</name>
    <name type="synonym">Culex pungens</name>
    <dbReference type="NCBI Taxonomy" id="7176"/>
    <lineage>
        <taxon>Eukaryota</taxon>
        <taxon>Metazoa</taxon>
        <taxon>Ecdysozoa</taxon>
        <taxon>Arthropoda</taxon>
        <taxon>Hexapoda</taxon>
        <taxon>Insecta</taxon>
        <taxon>Pterygota</taxon>
        <taxon>Neoptera</taxon>
        <taxon>Endopterygota</taxon>
        <taxon>Diptera</taxon>
        <taxon>Nematocera</taxon>
        <taxon>Culicoidea</taxon>
        <taxon>Culicidae</taxon>
        <taxon>Culicinae</taxon>
        <taxon>Culicini</taxon>
        <taxon>Culex</taxon>
        <taxon>Culex</taxon>
    </lineage>
</organism>
<keyword evidence="4" id="KW-1185">Reference proteome</keyword>
<feature type="region of interest" description="Disordered" evidence="1">
    <location>
        <begin position="1"/>
        <end position="40"/>
    </location>
</feature>
<gene>
    <name evidence="3" type="primary">6032666</name>
    <name evidence="2" type="ORF">CpipJ_CPIJ001691</name>
</gene>